<dbReference type="PANTHER" id="PTHR38116">
    <property type="entry name" value="CHROMOSOME 7, WHOLE GENOME SHOTGUN SEQUENCE"/>
    <property type="match status" value="1"/>
</dbReference>
<feature type="compositionally biased region" description="Basic and acidic residues" evidence="1">
    <location>
        <begin position="169"/>
        <end position="180"/>
    </location>
</feature>
<feature type="compositionally biased region" description="Polar residues" evidence="1">
    <location>
        <begin position="1"/>
        <end position="12"/>
    </location>
</feature>
<feature type="region of interest" description="Disordered" evidence="1">
    <location>
        <begin position="1"/>
        <end position="64"/>
    </location>
</feature>
<dbReference type="InterPro" id="IPR046347">
    <property type="entry name" value="bZIP_sf"/>
</dbReference>
<feature type="domain" description="BZIP" evidence="2">
    <location>
        <begin position="52"/>
        <end position="66"/>
    </location>
</feature>
<feature type="compositionally biased region" description="Basic and acidic residues" evidence="1">
    <location>
        <begin position="14"/>
        <end position="33"/>
    </location>
</feature>
<accession>A0A061AT97</accession>
<dbReference type="Gene3D" id="1.20.5.170">
    <property type="match status" value="1"/>
</dbReference>
<dbReference type="SUPFAM" id="SSF57959">
    <property type="entry name" value="Leucine zipper domain"/>
    <property type="match status" value="1"/>
</dbReference>
<organism evidence="3">
    <name type="scientific">Rhodotorula toruloides</name>
    <name type="common">Yeast</name>
    <name type="synonym">Rhodosporidium toruloides</name>
    <dbReference type="NCBI Taxonomy" id="5286"/>
    <lineage>
        <taxon>Eukaryota</taxon>
        <taxon>Fungi</taxon>
        <taxon>Dikarya</taxon>
        <taxon>Basidiomycota</taxon>
        <taxon>Pucciniomycotina</taxon>
        <taxon>Microbotryomycetes</taxon>
        <taxon>Sporidiobolales</taxon>
        <taxon>Sporidiobolaceae</taxon>
        <taxon>Rhodotorula</taxon>
    </lineage>
</organism>
<dbReference type="Pfam" id="PF00170">
    <property type="entry name" value="bZIP_1"/>
    <property type="match status" value="1"/>
</dbReference>
<dbReference type="OrthoDB" id="2245989at2759"/>
<feature type="compositionally biased region" description="Basic and acidic residues" evidence="1">
    <location>
        <begin position="48"/>
        <end position="64"/>
    </location>
</feature>
<dbReference type="EMBL" id="LK052940">
    <property type="protein sequence ID" value="CDR40864.1"/>
    <property type="molecule type" value="Genomic_DNA"/>
</dbReference>
<dbReference type="Pfam" id="PF11905">
    <property type="entry name" value="DUF3425"/>
    <property type="match status" value="1"/>
</dbReference>
<dbReference type="AlphaFoldDB" id="A0A061AT97"/>
<protein>
    <submittedName>
        <fullName evidence="3">RHTO0S05e08086g1_1</fullName>
    </submittedName>
</protein>
<feature type="region of interest" description="Disordered" evidence="1">
    <location>
        <begin position="150"/>
        <end position="190"/>
    </location>
</feature>
<dbReference type="GO" id="GO:0003700">
    <property type="term" value="F:DNA-binding transcription factor activity"/>
    <property type="evidence" value="ECO:0007669"/>
    <property type="project" value="InterPro"/>
</dbReference>
<dbReference type="PROSITE" id="PS00036">
    <property type="entry name" value="BZIP_BASIC"/>
    <property type="match status" value="1"/>
</dbReference>
<evidence type="ECO:0000259" key="2">
    <source>
        <dbReference type="PROSITE" id="PS00036"/>
    </source>
</evidence>
<reference evidence="3" key="1">
    <citation type="journal article" date="2014" name="Genome Announc.">
        <title>Draft genome sequence of Rhodosporidium toruloides CECT1137, an oleaginous yeast of biotechnological interest.</title>
        <authorList>
            <person name="Morin N."/>
            <person name="Calcas X."/>
            <person name="Devillers H."/>
            <person name="Durrens P."/>
            <person name="Sherman D.J."/>
            <person name="Nicaud J.-M."/>
            <person name="Neuveglise C."/>
        </authorList>
    </citation>
    <scope>NUCLEOTIDE SEQUENCE</scope>
    <source>
        <strain evidence="3">CECT1137</strain>
    </source>
</reference>
<dbReference type="CDD" id="cd14688">
    <property type="entry name" value="bZIP_YAP"/>
    <property type="match status" value="1"/>
</dbReference>
<evidence type="ECO:0000313" key="3">
    <source>
        <dbReference type="EMBL" id="CDR40864.1"/>
    </source>
</evidence>
<proteinExistence type="predicted"/>
<feature type="compositionally biased region" description="Pro residues" evidence="1">
    <location>
        <begin position="216"/>
        <end position="233"/>
    </location>
</feature>
<name>A0A061AT97_RHOTO</name>
<gene>
    <name evidence="3" type="ORF">RHTO0S_05e08086g</name>
</gene>
<dbReference type="InterPro" id="IPR004827">
    <property type="entry name" value="bZIP"/>
</dbReference>
<evidence type="ECO:0000256" key="1">
    <source>
        <dbReference type="SAM" id="MobiDB-lite"/>
    </source>
</evidence>
<dbReference type="PANTHER" id="PTHR38116:SF9">
    <property type="entry name" value="BZIP DOMAIN-CONTAINING PROTEIN"/>
    <property type="match status" value="1"/>
</dbReference>
<dbReference type="SMART" id="SM00338">
    <property type="entry name" value="BRLZ"/>
    <property type="match status" value="1"/>
</dbReference>
<feature type="region of interest" description="Disordered" evidence="1">
    <location>
        <begin position="205"/>
        <end position="251"/>
    </location>
</feature>
<dbReference type="InterPro" id="IPR021833">
    <property type="entry name" value="DUF3425"/>
</dbReference>
<sequence length="478" mass="52876">MATARSTRSPSFESHAEMDTDNEDGPRGSEDAAKGATTAKKGKSKASKGQDRKAQNRIAQREFRQRKQAYVKELEAKAAMMEMSRDEQFNRFSEAFRTLLEENQKLRTLLQTLSGFIGEGLGGALAKIGTDLPEFQDFITRNRIDTATDALRLTKPHPVSAPARQHSHRSNESPVRDGDPPLKQQQVNGLSTTTADLASQGLPESTYAHASTSSHPHPPQPFCPPQPPLPYPPQLSTSAPPSQPPQPQYPYEAAFSTSFDASPPFAFAPDPAVSGPPLPDPPYATEQSRLHPIDTSSTALQHEGRGSIPRTCDLTPEQSAEILGNLVQGDLDLAHSKMADLLPANDTAFQAIQLIAYHMRCKRDNPAYTLPPSLTLTNLQRSVPHPPFFDGIIWPSLRDRLILLKDQFALPTLIEDFCNGVSVNGDDSLAPEAWELSEDFVRKYWYIVDQETLQITNRWRKERGEKELSLSELIPRAA</sequence>